<dbReference type="InterPro" id="IPR036259">
    <property type="entry name" value="MFS_trans_sf"/>
</dbReference>
<evidence type="ECO:0000313" key="10">
    <source>
        <dbReference type="Proteomes" id="UP000634529"/>
    </source>
</evidence>
<dbReference type="Proteomes" id="UP000634529">
    <property type="component" value="Unassembled WGS sequence"/>
</dbReference>
<feature type="domain" description="Major facilitator superfamily (MFS) profile" evidence="8">
    <location>
        <begin position="4"/>
        <end position="378"/>
    </location>
</feature>
<dbReference type="InterPro" id="IPR020846">
    <property type="entry name" value="MFS_dom"/>
</dbReference>
<evidence type="ECO:0000256" key="3">
    <source>
        <dbReference type="ARBA" id="ARBA00022475"/>
    </source>
</evidence>
<feature type="transmembrane region" description="Helical" evidence="7">
    <location>
        <begin position="289"/>
        <end position="309"/>
    </location>
</feature>
<feature type="transmembrane region" description="Helical" evidence="7">
    <location>
        <begin position="262"/>
        <end position="283"/>
    </location>
</feature>
<accession>A0ABR9B1F2</accession>
<dbReference type="InterPro" id="IPR011701">
    <property type="entry name" value="MFS"/>
</dbReference>
<keyword evidence="3" id="KW-1003">Cell membrane</keyword>
<evidence type="ECO:0000256" key="6">
    <source>
        <dbReference type="ARBA" id="ARBA00023136"/>
    </source>
</evidence>
<dbReference type="SUPFAM" id="SSF103473">
    <property type="entry name" value="MFS general substrate transporter"/>
    <property type="match status" value="1"/>
</dbReference>
<dbReference type="Pfam" id="PF07690">
    <property type="entry name" value="MFS_1"/>
    <property type="match status" value="1"/>
</dbReference>
<dbReference type="PANTHER" id="PTHR43124">
    <property type="entry name" value="PURINE EFFLUX PUMP PBUE"/>
    <property type="match status" value="1"/>
</dbReference>
<protein>
    <submittedName>
        <fullName evidence="9">MFS transporter</fullName>
    </submittedName>
</protein>
<evidence type="ECO:0000256" key="5">
    <source>
        <dbReference type="ARBA" id="ARBA00022989"/>
    </source>
</evidence>
<name>A0ABR9B1F2_9BACL</name>
<feature type="transmembrane region" description="Helical" evidence="7">
    <location>
        <begin position="95"/>
        <end position="119"/>
    </location>
</feature>
<dbReference type="InterPro" id="IPR050189">
    <property type="entry name" value="MFS_Efflux_Transporters"/>
</dbReference>
<feature type="transmembrane region" description="Helical" evidence="7">
    <location>
        <begin position="160"/>
        <end position="178"/>
    </location>
</feature>
<proteinExistence type="predicted"/>
<sequence length="389" mass="40895">MPSIIYLLALVIFAMTTSEFMVAGMMNELANEFKASISSIGYLITGYAGAMVVGGPILTATLLQIRRKQALLALIVVFFLGQSLGALAWNYDSMMIARIITGVASSAAFGVSVSISATLVQPNARGKAASIVLAGLMIATVLGLPITTMISQHLGWRSSFWAVAFLVLLSGIMIQWLLPSSSRTDQMNLKQELAGFKNPHLWSAYATSMLIIGGTFAAFSYFTPILTDVTGFIDASIPYLLALYGLATVIGNIVIGKFADRYTMPILLLGLVLLLASLVLFAAGAENRLVVVISILIIGVTGVAMNPAMIARVMKTAGSGTMVNTVHTSFITFGVAVGSSLGGIGISAGYGLTSPLWVGASLSALGIVSLIPYLRTGQRSMTTDEEVSL</sequence>
<dbReference type="CDD" id="cd17324">
    <property type="entry name" value="MFS_NepI_like"/>
    <property type="match status" value="1"/>
</dbReference>
<evidence type="ECO:0000259" key="8">
    <source>
        <dbReference type="PROSITE" id="PS50850"/>
    </source>
</evidence>
<evidence type="ECO:0000256" key="2">
    <source>
        <dbReference type="ARBA" id="ARBA00022448"/>
    </source>
</evidence>
<feature type="transmembrane region" description="Helical" evidence="7">
    <location>
        <begin position="70"/>
        <end position="89"/>
    </location>
</feature>
<keyword evidence="10" id="KW-1185">Reference proteome</keyword>
<feature type="transmembrane region" description="Helical" evidence="7">
    <location>
        <begin position="237"/>
        <end position="255"/>
    </location>
</feature>
<dbReference type="RefSeq" id="WP_192026114.1">
    <property type="nucleotide sequence ID" value="NZ_JACYTN010000014.1"/>
</dbReference>
<comment type="subcellular location">
    <subcellularLocation>
        <location evidence="1">Cell membrane</location>
        <topology evidence="1">Multi-pass membrane protein</topology>
    </subcellularLocation>
</comment>
<organism evidence="9 10">
    <name type="scientific">Paenibacillus arenosi</name>
    <dbReference type="NCBI Taxonomy" id="2774142"/>
    <lineage>
        <taxon>Bacteria</taxon>
        <taxon>Bacillati</taxon>
        <taxon>Bacillota</taxon>
        <taxon>Bacilli</taxon>
        <taxon>Bacillales</taxon>
        <taxon>Paenibacillaceae</taxon>
        <taxon>Paenibacillus</taxon>
    </lineage>
</organism>
<keyword evidence="5 7" id="KW-1133">Transmembrane helix</keyword>
<keyword evidence="2" id="KW-0813">Transport</keyword>
<evidence type="ECO:0000256" key="4">
    <source>
        <dbReference type="ARBA" id="ARBA00022692"/>
    </source>
</evidence>
<evidence type="ECO:0000256" key="1">
    <source>
        <dbReference type="ARBA" id="ARBA00004651"/>
    </source>
</evidence>
<feature type="transmembrane region" description="Helical" evidence="7">
    <location>
        <begin position="131"/>
        <end position="154"/>
    </location>
</feature>
<feature type="transmembrane region" description="Helical" evidence="7">
    <location>
        <begin position="330"/>
        <end position="350"/>
    </location>
</feature>
<keyword evidence="4 7" id="KW-0812">Transmembrane</keyword>
<comment type="caution">
    <text evidence="9">The sequence shown here is derived from an EMBL/GenBank/DDBJ whole genome shotgun (WGS) entry which is preliminary data.</text>
</comment>
<dbReference type="PANTHER" id="PTHR43124:SF8">
    <property type="entry name" value="INNER MEMBRANE TRANSPORT PROTEIN YDHP"/>
    <property type="match status" value="1"/>
</dbReference>
<gene>
    <name evidence="9" type="ORF">IFO66_15735</name>
</gene>
<reference evidence="9 10" key="1">
    <citation type="submission" date="2020-09" db="EMBL/GenBank/DDBJ databases">
        <title>Paenibacillus sp. CAU 1523 isolated from sand of Haeundae Beach.</title>
        <authorList>
            <person name="Kim W."/>
        </authorList>
    </citation>
    <scope>NUCLEOTIDE SEQUENCE [LARGE SCALE GENOMIC DNA]</scope>
    <source>
        <strain evidence="9 10">CAU 1523</strain>
    </source>
</reference>
<feature type="transmembrane region" description="Helical" evidence="7">
    <location>
        <begin position="356"/>
        <end position="374"/>
    </location>
</feature>
<feature type="transmembrane region" description="Helical" evidence="7">
    <location>
        <begin position="199"/>
        <end position="222"/>
    </location>
</feature>
<feature type="transmembrane region" description="Helical" evidence="7">
    <location>
        <begin position="42"/>
        <end position="63"/>
    </location>
</feature>
<evidence type="ECO:0000313" key="9">
    <source>
        <dbReference type="EMBL" id="MBD8499744.1"/>
    </source>
</evidence>
<dbReference type="Gene3D" id="1.20.1250.20">
    <property type="entry name" value="MFS general substrate transporter like domains"/>
    <property type="match status" value="2"/>
</dbReference>
<evidence type="ECO:0000256" key="7">
    <source>
        <dbReference type="SAM" id="Phobius"/>
    </source>
</evidence>
<dbReference type="PROSITE" id="PS50850">
    <property type="entry name" value="MFS"/>
    <property type="match status" value="1"/>
</dbReference>
<keyword evidence="6 7" id="KW-0472">Membrane</keyword>
<dbReference type="EMBL" id="JACYTN010000014">
    <property type="protein sequence ID" value="MBD8499744.1"/>
    <property type="molecule type" value="Genomic_DNA"/>
</dbReference>